<reference evidence="2" key="1">
    <citation type="submission" date="2021-02" db="EMBL/GenBank/DDBJ databases">
        <authorList>
            <person name="Dougan E. K."/>
            <person name="Rhodes N."/>
            <person name="Thang M."/>
            <person name="Chan C."/>
        </authorList>
    </citation>
    <scope>NUCLEOTIDE SEQUENCE</scope>
</reference>
<comment type="caution">
    <text evidence="2">The sequence shown here is derived from an EMBL/GenBank/DDBJ whole genome shotgun (WGS) entry which is preliminary data.</text>
</comment>
<feature type="domain" description="NAD-dependent epimerase/dehydratase" evidence="1">
    <location>
        <begin position="7"/>
        <end position="114"/>
    </location>
</feature>
<dbReference type="GO" id="GO:0005739">
    <property type="term" value="C:mitochondrion"/>
    <property type="evidence" value="ECO:0007669"/>
    <property type="project" value="TreeGrafter"/>
</dbReference>
<dbReference type="Proteomes" id="UP000604046">
    <property type="component" value="Unassembled WGS sequence"/>
</dbReference>
<dbReference type="SUPFAM" id="SSF51735">
    <property type="entry name" value="NAD(P)-binding Rossmann-fold domains"/>
    <property type="match status" value="1"/>
</dbReference>
<dbReference type="Gene3D" id="3.40.50.720">
    <property type="entry name" value="NAD(P)-binding Rossmann-like Domain"/>
    <property type="match status" value="1"/>
</dbReference>
<dbReference type="PANTHER" id="PTHR12126">
    <property type="entry name" value="NADH-UBIQUINONE OXIDOREDUCTASE 39 KDA SUBUNIT-RELATED"/>
    <property type="match status" value="1"/>
</dbReference>
<evidence type="ECO:0000259" key="1">
    <source>
        <dbReference type="Pfam" id="PF01370"/>
    </source>
</evidence>
<dbReference type="Pfam" id="PF01370">
    <property type="entry name" value="Epimerase"/>
    <property type="match status" value="1"/>
</dbReference>
<organism evidence="2 3">
    <name type="scientific">Symbiodinium natans</name>
    <dbReference type="NCBI Taxonomy" id="878477"/>
    <lineage>
        <taxon>Eukaryota</taxon>
        <taxon>Sar</taxon>
        <taxon>Alveolata</taxon>
        <taxon>Dinophyceae</taxon>
        <taxon>Suessiales</taxon>
        <taxon>Symbiodiniaceae</taxon>
        <taxon>Symbiodinium</taxon>
    </lineage>
</organism>
<evidence type="ECO:0000313" key="2">
    <source>
        <dbReference type="EMBL" id="CAE7028757.1"/>
    </source>
</evidence>
<name>A0A812ID78_9DINO</name>
<dbReference type="PANTHER" id="PTHR12126:SF16">
    <property type="entry name" value="MIOREX COMPLEX COMPONENT 2"/>
    <property type="match status" value="1"/>
</dbReference>
<sequence length="249" mass="26719">MASGRTLVFGGRGFVGAAVCKELARRGLTPVLSLGRSQPKAQSEGAIQEVGGVDALKPETFEGLLPDARAVVIAVGEPPWVTDKERAMRSNGTTNITIMQTAAKYKVPRVVLVNATMPTWSVIAGYREGKLAAEREALSYPDKCESPCSVLVIKPGAISGTRQEGCFQVPLWLLLEPMRLVMSALSGPCEAIERWFPSLFGGVLRPPVRVEEIAMAAADLVQDTSFKGIREIGTKELVGYVSSSSQKQD</sequence>
<dbReference type="InterPro" id="IPR036291">
    <property type="entry name" value="NAD(P)-bd_dom_sf"/>
</dbReference>
<keyword evidence="3" id="KW-1185">Reference proteome</keyword>
<dbReference type="AlphaFoldDB" id="A0A812ID78"/>
<dbReference type="GO" id="GO:0044877">
    <property type="term" value="F:protein-containing complex binding"/>
    <property type="evidence" value="ECO:0007669"/>
    <property type="project" value="TreeGrafter"/>
</dbReference>
<dbReference type="InterPro" id="IPR001509">
    <property type="entry name" value="Epimerase_deHydtase"/>
</dbReference>
<protein>
    <recommendedName>
        <fullName evidence="1">NAD-dependent epimerase/dehydratase domain-containing protein</fullName>
    </recommendedName>
</protein>
<evidence type="ECO:0000313" key="3">
    <source>
        <dbReference type="Proteomes" id="UP000604046"/>
    </source>
</evidence>
<accession>A0A812ID78</accession>
<proteinExistence type="predicted"/>
<dbReference type="EMBL" id="CAJNDS010000211">
    <property type="protein sequence ID" value="CAE7028757.1"/>
    <property type="molecule type" value="Genomic_DNA"/>
</dbReference>
<dbReference type="InterPro" id="IPR051207">
    <property type="entry name" value="ComplexI_NDUFA9_subunit"/>
</dbReference>
<dbReference type="OrthoDB" id="276721at2759"/>
<gene>
    <name evidence="2" type="ORF">SNAT2548_LOCUS3454</name>
</gene>